<sequence length="286" mass="33217">MEADIFTLYESDFYRVIDFKCRCMDCNTSKPEYSASFSISFVRKGNFLFNVFRNSLDSYNGCILVTKPGFERTVTHAHEVPDECSIIEFTSEFYSLLHEQFPRNIFFLDNDIHSTLIKAGPELELLHHEVMTNALSGTAQRLDMDNLVLDIADAVLHNIIPYRREKHITENLKKFHLVTIERAKEYMTDNFVRDISLMELATFCHVSPFHFSRIFKSFTGLPPFKFLVSIRLKHAELLLKNTRLPVSDVAFLSGFNSIEHFTVSFTSKYSIPPARYRDPSLRRSVK</sequence>
<dbReference type="OrthoDB" id="642439at2"/>
<evidence type="ECO:0000256" key="2">
    <source>
        <dbReference type="ARBA" id="ARBA00023125"/>
    </source>
</evidence>
<dbReference type="Proteomes" id="UP000031408">
    <property type="component" value="Unassembled WGS sequence"/>
</dbReference>
<accession>A0A0C1IMA6</accession>
<dbReference type="Gene3D" id="1.10.10.60">
    <property type="entry name" value="Homeodomain-like"/>
    <property type="match status" value="2"/>
</dbReference>
<dbReference type="InterPro" id="IPR018062">
    <property type="entry name" value="HTH_AraC-typ_CS"/>
</dbReference>
<dbReference type="AlphaFoldDB" id="A0A0C1IMA6"/>
<dbReference type="STRING" id="1349421.OI18_07060"/>
<keyword evidence="3" id="KW-0804">Transcription</keyword>
<name>A0A0C1IMA6_9BACT</name>
<gene>
    <name evidence="5" type="ORF">OI18_07060</name>
</gene>
<evidence type="ECO:0000256" key="3">
    <source>
        <dbReference type="ARBA" id="ARBA00023163"/>
    </source>
</evidence>
<dbReference type="GO" id="GO:0003700">
    <property type="term" value="F:DNA-binding transcription factor activity"/>
    <property type="evidence" value="ECO:0007669"/>
    <property type="project" value="InterPro"/>
</dbReference>
<keyword evidence="1" id="KW-0805">Transcription regulation</keyword>
<dbReference type="InterPro" id="IPR018060">
    <property type="entry name" value="HTH_AraC"/>
</dbReference>
<dbReference type="PROSITE" id="PS01124">
    <property type="entry name" value="HTH_ARAC_FAMILY_2"/>
    <property type="match status" value="1"/>
</dbReference>
<protein>
    <submittedName>
        <fullName evidence="5">AraC family transcriptional regulator</fullName>
    </submittedName>
</protein>
<dbReference type="RefSeq" id="WP_039138507.1">
    <property type="nucleotide sequence ID" value="NZ_JSVC01000007.1"/>
</dbReference>
<evidence type="ECO:0000259" key="4">
    <source>
        <dbReference type="PROSITE" id="PS01124"/>
    </source>
</evidence>
<dbReference type="Pfam" id="PF12833">
    <property type="entry name" value="HTH_18"/>
    <property type="match status" value="1"/>
</dbReference>
<dbReference type="PROSITE" id="PS00041">
    <property type="entry name" value="HTH_ARAC_FAMILY_1"/>
    <property type="match status" value="1"/>
</dbReference>
<proteinExistence type="predicted"/>
<keyword evidence="2" id="KW-0238">DNA-binding</keyword>
<dbReference type="GO" id="GO:0043565">
    <property type="term" value="F:sequence-specific DNA binding"/>
    <property type="evidence" value="ECO:0007669"/>
    <property type="project" value="InterPro"/>
</dbReference>
<evidence type="ECO:0000256" key="1">
    <source>
        <dbReference type="ARBA" id="ARBA00023015"/>
    </source>
</evidence>
<evidence type="ECO:0000313" key="5">
    <source>
        <dbReference type="EMBL" id="KIC95390.1"/>
    </source>
</evidence>
<dbReference type="InterPro" id="IPR009057">
    <property type="entry name" value="Homeodomain-like_sf"/>
</dbReference>
<feature type="domain" description="HTH araC/xylS-type" evidence="4">
    <location>
        <begin position="181"/>
        <end position="279"/>
    </location>
</feature>
<dbReference type="SMART" id="SM00342">
    <property type="entry name" value="HTH_ARAC"/>
    <property type="match status" value="1"/>
</dbReference>
<evidence type="ECO:0000313" key="6">
    <source>
        <dbReference type="Proteomes" id="UP000031408"/>
    </source>
</evidence>
<reference evidence="5 6" key="1">
    <citation type="submission" date="2014-11" db="EMBL/GenBank/DDBJ databases">
        <title>Genome sequence of Flavihumibacter solisilvae 3-3.</title>
        <authorList>
            <person name="Zhou G."/>
            <person name="Li M."/>
            <person name="Wang G."/>
        </authorList>
    </citation>
    <scope>NUCLEOTIDE SEQUENCE [LARGE SCALE GENOMIC DNA]</scope>
    <source>
        <strain evidence="5 6">3-3</strain>
    </source>
</reference>
<dbReference type="EMBL" id="JSVC01000007">
    <property type="protein sequence ID" value="KIC95390.1"/>
    <property type="molecule type" value="Genomic_DNA"/>
</dbReference>
<keyword evidence="6" id="KW-1185">Reference proteome</keyword>
<dbReference type="PANTHER" id="PTHR46796">
    <property type="entry name" value="HTH-TYPE TRANSCRIPTIONAL ACTIVATOR RHAS-RELATED"/>
    <property type="match status" value="1"/>
</dbReference>
<organism evidence="5 6">
    <name type="scientific">Flavihumibacter solisilvae</name>
    <dbReference type="NCBI Taxonomy" id="1349421"/>
    <lineage>
        <taxon>Bacteria</taxon>
        <taxon>Pseudomonadati</taxon>
        <taxon>Bacteroidota</taxon>
        <taxon>Chitinophagia</taxon>
        <taxon>Chitinophagales</taxon>
        <taxon>Chitinophagaceae</taxon>
        <taxon>Flavihumibacter</taxon>
    </lineage>
</organism>
<comment type="caution">
    <text evidence="5">The sequence shown here is derived from an EMBL/GenBank/DDBJ whole genome shotgun (WGS) entry which is preliminary data.</text>
</comment>
<dbReference type="InterPro" id="IPR050204">
    <property type="entry name" value="AraC_XylS_family_regulators"/>
</dbReference>
<dbReference type="SUPFAM" id="SSF46689">
    <property type="entry name" value="Homeodomain-like"/>
    <property type="match status" value="2"/>
</dbReference>